<feature type="domain" description="HTH tetR-type" evidence="5">
    <location>
        <begin position="2"/>
        <end position="62"/>
    </location>
</feature>
<dbReference type="GO" id="GO:0003700">
    <property type="term" value="F:DNA-binding transcription factor activity"/>
    <property type="evidence" value="ECO:0007669"/>
    <property type="project" value="TreeGrafter"/>
</dbReference>
<dbReference type="Gene3D" id="1.10.10.60">
    <property type="entry name" value="Homeodomain-like"/>
    <property type="match status" value="1"/>
</dbReference>
<dbReference type="GO" id="GO:0000976">
    <property type="term" value="F:transcription cis-regulatory region binding"/>
    <property type="evidence" value="ECO:0007669"/>
    <property type="project" value="TreeGrafter"/>
</dbReference>
<dbReference type="PRINTS" id="PR00455">
    <property type="entry name" value="HTHTETR"/>
</dbReference>
<organism evidence="6">
    <name type="scientific">uncultured Nocardioides sp</name>
    <dbReference type="NCBI Taxonomy" id="198441"/>
    <lineage>
        <taxon>Bacteria</taxon>
        <taxon>Bacillati</taxon>
        <taxon>Actinomycetota</taxon>
        <taxon>Actinomycetes</taxon>
        <taxon>Propionibacteriales</taxon>
        <taxon>Nocardioidaceae</taxon>
        <taxon>Nocardioides</taxon>
        <taxon>environmental samples</taxon>
    </lineage>
</organism>
<protein>
    <submittedName>
        <fullName evidence="6">Transcriptional regulator, AcrR family</fullName>
    </submittedName>
</protein>
<dbReference type="PANTHER" id="PTHR30055">
    <property type="entry name" value="HTH-TYPE TRANSCRIPTIONAL REGULATOR RUTR"/>
    <property type="match status" value="1"/>
</dbReference>
<evidence type="ECO:0000256" key="3">
    <source>
        <dbReference type="ARBA" id="ARBA00023163"/>
    </source>
</evidence>
<evidence type="ECO:0000313" key="6">
    <source>
        <dbReference type="EMBL" id="CAA9386982.1"/>
    </source>
</evidence>
<dbReference type="SUPFAM" id="SSF46689">
    <property type="entry name" value="Homeodomain-like"/>
    <property type="match status" value="1"/>
</dbReference>
<name>A0A6J4NGY2_9ACTN</name>
<dbReference type="PANTHER" id="PTHR30055:SF151">
    <property type="entry name" value="TRANSCRIPTIONAL REGULATORY PROTEIN"/>
    <property type="match status" value="1"/>
</dbReference>
<feature type="DNA-binding region" description="H-T-H motif" evidence="4">
    <location>
        <begin position="25"/>
        <end position="44"/>
    </location>
</feature>
<keyword evidence="1" id="KW-0805">Transcription regulation</keyword>
<dbReference type="InterPro" id="IPR050109">
    <property type="entry name" value="HTH-type_TetR-like_transc_reg"/>
</dbReference>
<dbReference type="InterPro" id="IPR004111">
    <property type="entry name" value="Repressor_TetR_C"/>
</dbReference>
<gene>
    <name evidence="6" type="ORF">AVDCRST_MAG32-2057</name>
</gene>
<keyword evidence="3" id="KW-0804">Transcription</keyword>
<dbReference type="InterPro" id="IPR036271">
    <property type="entry name" value="Tet_transcr_reg_TetR-rel_C_sf"/>
</dbReference>
<accession>A0A6J4NGY2</accession>
<dbReference type="EMBL" id="CADCUM010000086">
    <property type="protein sequence ID" value="CAA9386982.1"/>
    <property type="molecule type" value="Genomic_DNA"/>
</dbReference>
<reference evidence="6" key="1">
    <citation type="submission" date="2020-02" db="EMBL/GenBank/DDBJ databases">
        <authorList>
            <person name="Meier V. D."/>
        </authorList>
    </citation>
    <scope>NUCLEOTIDE SEQUENCE</scope>
    <source>
        <strain evidence="6">AVDCRST_MAG32</strain>
    </source>
</reference>
<dbReference type="SUPFAM" id="SSF48498">
    <property type="entry name" value="Tetracyclin repressor-like, C-terminal domain"/>
    <property type="match status" value="1"/>
</dbReference>
<dbReference type="Pfam" id="PF02909">
    <property type="entry name" value="TetR_C_1"/>
    <property type="match status" value="1"/>
</dbReference>
<dbReference type="InterPro" id="IPR001647">
    <property type="entry name" value="HTH_TetR"/>
</dbReference>
<dbReference type="Gene3D" id="1.10.357.10">
    <property type="entry name" value="Tetracycline Repressor, domain 2"/>
    <property type="match status" value="1"/>
</dbReference>
<dbReference type="PROSITE" id="PS50977">
    <property type="entry name" value="HTH_TETR_2"/>
    <property type="match status" value="1"/>
</dbReference>
<dbReference type="GO" id="GO:0045892">
    <property type="term" value="P:negative regulation of DNA-templated transcription"/>
    <property type="evidence" value="ECO:0007669"/>
    <property type="project" value="InterPro"/>
</dbReference>
<sequence>MPHHRADVLAHAVQLLDAHGLAALTMRRLGTELRVQPSAIYHHFENKQTLLAAVADEILVRGPATRGGLPSGSHGATERLREVCGDLREAMLAVTDGADVVATAWAFGLGAQGPARELERVLAAAGADAELVAVGSRTLLHYVFGHTFEEQTARQAISAGAVDRALDSIPDFDLGLGLVLDGLRGRLPS</sequence>
<evidence type="ECO:0000256" key="4">
    <source>
        <dbReference type="PROSITE-ProRule" id="PRU00335"/>
    </source>
</evidence>
<keyword evidence="2 4" id="KW-0238">DNA-binding</keyword>
<dbReference type="Pfam" id="PF00440">
    <property type="entry name" value="TetR_N"/>
    <property type="match status" value="1"/>
</dbReference>
<evidence type="ECO:0000256" key="2">
    <source>
        <dbReference type="ARBA" id="ARBA00023125"/>
    </source>
</evidence>
<proteinExistence type="predicted"/>
<evidence type="ECO:0000259" key="5">
    <source>
        <dbReference type="PROSITE" id="PS50977"/>
    </source>
</evidence>
<evidence type="ECO:0000256" key="1">
    <source>
        <dbReference type="ARBA" id="ARBA00023015"/>
    </source>
</evidence>
<dbReference type="AlphaFoldDB" id="A0A6J4NGY2"/>
<dbReference type="InterPro" id="IPR009057">
    <property type="entry name" value="Homeodomain-like_sf"/>
</dbReference>